<dbReference type="AlphaFoldDB" id="A0A1T4NKL3"/>
<dbReference type="Pfam" id="PF07969">
    <property type="entry name" value="Amidohydro_3"/>
    <property type="match status" value="1"/>
</dbReference>
<dbReference type="GO" id="GO:0016810">
    <property type="term" value="F:hydrolase activity, acting on carbon-nitrogen (but not peptide) bonds"/>
    <property type="evidence" value="ECO:0007669"/>
    <property type="project" value="InterPro"/>
</dbReference>
<name>A0A1T4NKL3_9FIRM</name>
<protein>
    <recommendedName>
        <fullName evidence="1">Amidohydrolase 3 domain-containing protein</fullName>
    </recommendedName>
</protein>
<dbReference type="OrthoDB" id="9776455at2"/>
<dbReference type="InterPro" id="IPR011059">
    <property type="entry name" value="Metal-dep_hydrolase_composite"/>
</dbReference>
<dbReference type="SUPFAM" id="SSF51556">
    <property type="entry name" value="Metallo-dependent hydrolases"/>
    <property type="match status" value="1"/>
</dbReference>
<sequence>MKTLCIHAKINQEHDSLLIVDDKIAKIGFLCDFNLDEMDEIIDCQGSRILPGFNDSHLHLIGTGAFLSNLQLQDCTSLDEVLDKVKEKAMQKNKGEWIIGRGWNQDNFVDVKYPTKAMLDEITRDHPILLTRCCGHIAVANSKAIECAHVTSETTIDGGDFDLETGLFKEMAIELMHHAFPEVTVSDLKDYIQEATKECHQYGITSVQSDDFVSLTKDYHLPLQAYRELEKDGLLKLRVHQQCQFIERKDFQQFINEDQLNQNSNELFTLGPIKVVGDGSLGARTAKMSKPYHDDASTTGMVNYPQDDFDYFVKMGQDYKMGTIIHTIGDGCLDMVLESFKKYLDDKNSTRSGLVHVQITRNDQLELIGQLKLHCYIQSCFIDYDCRIVRNRVGETANTSYAFKTLSKFTTISNGSDSPVEPVDCFKGIECAITRSSIGSKDTYRLEEALTLQEAIDSYTKDGAYASFEENNKGQLKEGMVADIIILNQDPYEINTTDLHTIKVNRTIFNGKTVYSRL</sequence>
<dbReference type="Gene3D" id="3.20.20.140">
    <property type="entry name" value="Metal-dependent hydrolases"/>
    <property type="match status" value="1"/>
</dbReference>
<dbReference type="PANTHER" id="PTHR22642:SF2">
    <property type="entry name" value="PROTEIN LONG AFTER FAR-RED 3"/>
    <property type="match status" value="1"/>
</dbReference>
<dbReference type="EMBL" id="FUWY01000004">
    <property type="protein sequence ID" value="SJZ79606.1"/>
    <property type="molecule type" value="Genomic_DNA"/>
</dbReference>
<feature type="domain" description="Amidohydrolase 3" evidence="1">
    <location>
        <begin position="40"/>
        <end position="515"/>
    </location>
</feature>
<evidence type="ECO:0000259" key="1">
    <source>
        <dbReference type="Pfam" id="PF07969"/>
    </source>
</evidence>
<dbReference type="STRING" id="118967.SAMN02745191_1672"/>
<evidence type="ECO:0000313" key="2">
    <source>
        <dbReference type="EMBL" id="SJZ79606.1"/>
    </source>
</evidence>
<accession>A0A1T4NKL3</accession>
<evidence type="ECO:0000313" key="3">
    <source>
        <dbReference type="Proteomes" id="UP000243297"/>
    </source>
</evidence>
<gene>
    <name evidence="2" type="ORF">SAMN02745191_1672</name>
</gene>
<dbReference type="InterPro" id="IPR032466">
    <property type="entry name" value="Metal_Hydrolase"/>
</dbReference>
<dbReference type="InterPro" id="IPR033932">
    <property type="entry name" value="YtcJ-like"/>
</dbReference>
<dbReference type="RefSeq" id="WP_078712063.1">
    <property type="nucleotide sequence ID" value="NZ_FUWY01000004.1"/>
</dbReference>
<dbReference type="Gene3D" id="3.10.310.70">
    <property type="match status" value="1"/>
</dbReference>
<proteinExistence type="predicted"/>
<dbReference type="Gene3D" id="2.30.40.10">
    <property type="entry name" value="Urease, subunit C, domain 1"/>
    <property type="match status" value="1"/>
</dbReference>
<dbReference type="PANTHER" id="PTHR22642">
    <property type="entry name" value="IMIDAZOLONEPROPIONASE"/>
    <property type="match status" value="1"/>
</dbReference>
<dbReference type="Proteomes" id="UP000243297">
    <property type="component" value="Unassembled WGS sequence"/>
</dbReference>
<reference evidence="3" key="1">
    <citation type="submission" date="2017-02" db="EMBL/GenBank/DDBJ databases">
        <authorList>
            <person name="Varghese N."/>
            <person name="Submissions S."/>
        </authorList>
    </citation>
    <scope>NUCLEOTIDE SEQUENCE [LARGE SCALE GENOMIC DNA]</scope>
    <source>
        <strain evidence="3">ATCC 25662</strain>
    </source>
</reference>
<dbReference type="InterPro" id="IPR013108">
    <property type="entry name" value="Amidohydro_3"/>
</dbReference>
<organism evidence="2 3">
    <name type="scientific">Anaerorhabdus furcosa</name>
    <dbReference type="NCBI Taxonomy" id="118967"/>
    <lineage>
        <taxon>Bacteria</taxon>
        <taxon>Bacillati</taxon>
        <taxon>Bacillota</taxon>
        <taxon>Erysipelotrichia</taxon>
        <taxon>Erysipelotrichales</taxon>
        <taxon>Erysipelotrichaceae</taxon>
        <taxon>Anaerorhabdus</taxon>
    </lineage>
</organism>
<dbReference type="SUPFAM" id="SSF51338">
    <property type="entry name" value="Composite domain of metallo-dependent hydrolases"/>
    <property type="match status" value="1"/>
</dbReference>
<keyword evidence="3" id="KW-1185">Reference proteome</keyword>
<dbReference type="CDD" id="cd01300">
    <property type="entry name" value="YtcJ_like"/>
    <property type="match status" value="1"/>
</dbReference>